<keyword evidence="3" id="KW-1185">Reference proteome</keyword>
<dbReference type="Proteomes" id="UP000799421">
    <property type="component" value="Unassembled WGS sequence"/>
</dbReference>
<keyword evidence="1" id="KW-0175">Coiled coil</keyword>
<protein>
    <submittedName>
        <fullName evidence="2">Uncharacterized protein</fullName>
    </submittedName>
</protein>
<dbReference type="EMBL" id="MU006003">
    <property type="protein sequence ID" value="KAF2858761.1"/>
    <property type="molecule type" value="Genomic_DNA"/>
</dbReference>
<gene>
    <name evidence="2" type="ORF">K470DRAFT_278243</name>
</gene>
<evidence type="ECO:0000313" key="3">
    <source>
        <dbReference type="Proteomes" id="UP000799421"/>
    </source>
</evidence>
<dbReference type="AlphaFoldDB" id="A0A6A7BU38"/>
<name>A0A6A7BU38_9PEZI</name>
<reference evidence="2" key="1">
    <citation type="journal article" date="2020" name="Stud. Mycol.">
        <title>101 Dothideomycetes genomes: a test case for predicting lifestyles and emergence of pathogens.</title>
        <authorList>
            <person name="Haridas S."/>
            <person name="Albert R."/>
            <person name="Binder M."/>
            <person name="Bloem J."/>
            <person name="Labutti K."/>
            <person name="Salamov A."/>
            <person name="Andreopoulos B."/>
            <person name="Baker S."/>
            <person name="Barry K."/>
            <person name="Bills G."/>
            <person name="Bluhm B."/>
            <person name="Cannon C."/>
            <person name="Castanera R."/>
            <person name="Culley D."/>
            <person name="Daum C."/>
            <person name="Ezra D."/>
            <person name="Gonzalez J."/>
            <person name="Henrissat B."/>
            <person name="Kuo A."/>
            <person name="Liang C."/>
            <person name="Lipzen A."/>
            <person name="Lutzoni F."/>
            <person name="Magnuson J."/>
            <person name="Mondo S."/>
            <person name="Nolan M."/>
            <person name="Ohm R."/>
            <person name="Pangilinan J."/>
            <person name="Park H.-J."/>
            <person name="Ramirez L."/>
            <person name="Alfaro M."/>
            <person name="Sun H."/>
            <person name="Tritt A."/>
            <person name="Yoshinaga Y."/>
            <person name="Zwiers L.-H."/>
            <person name="Turgeon B."/>
            <person name="Goodwin S."/>
            <person name="Spatafora J."/>
            <person name="Crous P."/>
            <person name="Grigoriev I."/>
        </authorList>
    </citation>
    <scope>NUCLEOTIDE SEQUENCE</scope>
    <source>
        <strain evidence="2">CBS 480.64</strain>
    </source>
</reference>
<evidence type="ECO:0000313" key="2">
    <source>
        <dbReference type="EMBL" id="KAF2858761.1"/>
    </source>
</evidence>
<evidence type="ECO:0000256" key="1">
    <source>
        <dbReference type="SAM" id="Coils"/>
    </source>
</evidence>
<accession>A0A6A7BU38</accession>
<proteinExistence type="predicted"/>
<feature type="coiled-coil region" evidence="1">
    <location>
        <begin position="143"/>
        <end position="205"/>
    </location>
</feature>
<sequence>MPNATKRPKPDIWYAMDVNAFSENQIRRLDSYENTIHYYDTHLYETLLRGDITEEPDRDSIVRPHSKIFSITRAILGNFYLQHGKRILALVVELPNIPPVEDAKELPLVPPPSRTASRKWRAAGPLTTQSIMDDEVVVLTEKRDEWKKKAAELAIDLTKLQGREALSNQEKESLKAMIKDLEEQIEEHKERTKVLDEQVKEMRSETKVMSLEGKKKQEQIIHLHEKLEELYKGQRIS</sequence>
<organism evidence="2 3">
    <name type="scientific">Piedraia hortae CBS 480.64</name>
    <dbReference type="NCBI Taxonomy" id="1314780"/>
    <lineage>
        <taxon>Eukaryota</taxon>
        <taxon>Fungi</taxon>
        <taxon>Dikarya</taxon>
        <taxon>Ascomycota</taxon>
        <taxon>Pezizomycotina</taxon>
        <taxon>Dothideomycetes</taxon>
        <taxon>Dothideomycetidae</taxon>
        <taxon>Capnodiales</taxon>
        <taxon>Piedraiaceae</taxon>
        <taxon>Piedraia</taxon>
    </lineage>
</organism>